<comment type="similarity">
    <text evidence="3">Belongs to the methyl-accepting chemotaxis (MCP) protein family.</text>
</comment>
<dbReference type="PROSITE" id="PS50885">
    <property type="entry name" value="HAMP"/>
    <property type="match status" value="1"/>
</dbReference>
<evidence type="ECO:0000256" key="3">
    <source>
        <dbReference type="ARBA" id="ARBA00029447"/>
    </source>
</evidence>
<dbReference type="Pfam" id="PF00672">
    <property type="entry name" value="HAMP"/>
    <property type="match status" value="1"/>
</dbReference>
<name>A0A1L6TEP1_PISSA</name>
<dbReference type="SUPFAM" id="SSF58104">
    <property type="entry name" value="Methyl-accepting chemotaxis protein (MCP) signaling domain"/>
    <property type="match status" value="1"/>
</dbReference>
<dbReference type="AlphaFoldDB" id="A0A1L6TEP1"/>
<dbReference type="GO" id="GO:0016020">
    <property type="term" value="C:membrane"/>
    <property type="evidence" value="ECO:0007669"/>
    <property type="project" value="UniProtKB-SubCell"/>
</dbReference>
<dbReference type="CDD" id="cd11386">
    <property type="entry name" value="MCP_signal"/>
    <property type="match status" value="1"/>
</dbReference>
<evidence type="ECO:0000256" key="2">
    <source>
        <dbReference type="ARBA" id="ARBA00023224"/>
    </source>
</evidence>
<keyword evidence="2" id="KW-0807">Transducer</keyword>
<dbReference type="EMBL" id="CP012508">
    <property type="protein sequence ID" value="ALB23962.1"/>
    <property type="molecule type" value="Genomic_DNA"/>
</dbReference>
<dbReference type="GO" id="GO:0007165">
    <property type="term" value="P:signal transduction"/>
    <property type="evidence" value="ECO:0007669"/>
    <property type="project" value="UniProtKB-KW"/>
</dbReference>
<dbReference type="PANTHER" id="PTHR32089">
    <property type="entry name" value="METHYL-ACCEPTING CHEMOTAXIS PROTEIN MCPB"/>
    <property type="match status" value="1"/>
</dbReference>
<organism evidence="4 5">
    <name type="scientific">Piscirickettsia salmonis</name>
    <dbReference type="NCBI Taxonomy" id="1238"/>
    <lineage>
        <taxon>Bacteria</taxon>
        <taxon>Pseudomonadati</taxon>
        <taxon>Pseudomonadota</taxon>
        <taxon>Gammaproteobacteria</taxon>
        <taxon>Thiotrichales</taxon>
        <taxon>Piscirickettsiaceae</taxon>
        <taxon>Piscirickettsia</taxon>
    </lineage>
</organism>
<dbReference type="CDD" id="cd06225">
    <property type="entry name" value="HAMP"/>
    <property type="match status" value="1"/>
</dbReference>
<dbReference type="PANTHER" id="PTHR32089:SF112">
    <property type="entry name" value="LYSOZYME-LIKE PROTEIN-RELATED"/>
    <property type="match status" value="1"/>
</dbReference>
<dbReference type="OrthoDB" id="5613951at2"/>
<comment type="subcellular location">
    <subcellularLocation>
        <location evidence="1">Membrane</location>
    </subcellularLocation>
</comment>
<dbReference type="PROSITE" id="PS50111">
    <property type="entry name" value="CHEMOTAXIS_TRANSDUC_2"/>
    <property type="match status" value="1"/>
</dbReference>
<dbReference type="SMART" id="SM00304">
    <property type="entry name" value="HAMP"/>
    <property type="match status" value="2"/>
</dbReference>
<dbReference type="InterPro" id="IPR004089">
    <property type="entry name" value="MCPsignal_dom"/>
</dbReference>
<dbReference type="GO" id="GO:0006935">
    <property type="term" value="P:chemotaxis"/>
    <property type="evidence" value="ECO:0007669"/>
    <property type="project" value="UniProtKB-ARBA"/>
</dbReference>
<dbReference type="Proteomes" id="UP000029558">
    <property type="component" value="Chromosome"/>
</dbReference>
<protein>
    <submittedName>
        <fullName evidence="4">Chemotaxis protein</fullName>
    </submittedName>
</protein>
<evidence type="ECO:0000313" key="5">
    <source>
        <dbReference type="Proteomes" id="UP000029558"/>
    </source>
</evidence>
<dbReference type="InterPro" id="IPR003660">
    <property type="entry name" value="HAMP_dom"/>
</dbReference>
<gene>
    <name evidence="4" type="ORF">KU39_2786</name>
</gene>
<evidence type="ECO:0000313" key="4">
    <source>
        <dbReference type="EMBL" id="ALB23962.1"/>
    </source>
</evidence>
<dbReference type="RefSeq" id="WP_027242666.1">
    <property type="nucleotide sequence ID" value="NZ_CP012508.1"/>
</dbReference>
<accession>A0A1L6TEP1</accession>
<dbReference type="SMART" id="SM00283">
    <property type="entry name" value="MA"/>
    <property type="match status" value="1"/>
</dbReference>
<sequence>MENLTKGLQIKIYSALTVILTVILVVSGGYNYNQTKYLLESQLTQEASLASSRLASSAAEPLWNADQDQLSALLKSEMLSKSISAIAVSTSDDPVFGFYRTESNKLKALIKPFVMTSQNEVIKQPITYDSDGSSNQLGELHIYTNDGFIRSELATLLTSTIIQIIVLNVVLISVLAFLLKLMVLKPVTRISDAINDIAAGGGDLTQRIDTGKSQDEISDLGNGFNRFATKIHDIIGHVSSTSKSIAAGAQQISGINGSLADHMDTQTNQISAVGDSVAGIEKSISHVARLAAEAAEKASDSATTAKAGGDIVKYNIESMRDISTSVHASASSIETLGKLGEDINGVIETINTIASQTNLLALNAAIEAARAGEQGRGFAVVADEVRKLAIRTAEATNEVAPVIKAIQDEVQNAVEKMNEGVEKVQAGVDEVTKAGEMLDKIQDSAGEVTKATDDIARAVSEQTEATKSVTGYMEKTLDEVESLKNSTHEAFDSAQVLAEDAAQLMGLVNQFTIDEKKINKHSKKLVDSSVAS</sequence>
<evidence type="ECO:0000256" key="1">
    <source>
        <dbReference type="ARBA" id="ARBA00004370"/>
    </source>
</evidence>
<dbReference type="Pfam" id="PF00015">
    <property type="entry name" value="MCPsignal"/>
    <property type="match status" value="1"/>
</dbReference>
<dbReference type="FunFam" id="1.10.287.950:FF:000001">
    <property type="entry name" value="Methyl-accepting chemotaxis sensory transducer"/>
    <property type="match status" value="1"/>
</dbReference>
<dbReference type="Gene3D" id="1.10.287.950">
    <property type="entry name" value="Methyl-accepting chemotaxis protein"/>
    <property type="match status" value="1"/>
</dbReference>
<reference evidence="4 5" key="1">
    <citation type="journal article" date="2014" name="Genome Announc.">
        <title>Comparative Genome Analysis of Two Isolates of the Fish Pathogen Piscirickettsia salmonis from Different Hosts Reveals Major Differences in Virulence-Associated Secretion Systems.</title>
        <authorList>
            <person name="Bohle H."/>
            <person name="Henriquez P."/>
            <person name="Grothusen H."/>
            <person name="Navas E."/>
            <person name="Sandoval A."/>
            <person name="Bustamante F."/>
            <person name="Bustos P."/>
            <person name="Mancilla M."/>
        </authorList>
    </citation>
    <scope>NUCLEOTIDE SEQUENCE [LARGE SCALE GENOMIC DNA]</scope>
    <source>
        <strain evidence="5">B1-32597</strain>
    </source>
</reference>
<proteinExistence type="inferred from homology"/>